<evidence type="ECO:0000313" key="6">
    <source>
        <dbReference type="Proteomes" id="UP000253490"/>
    </source>
</evidence>
<dbReference type="SUPFAM" id="SSF52518">
    <property type="entry name" value="Thiamin diphosphate-binding fold (THDP-binding)"/>
    <property type="match status" value="1"/>
</dbReference>
<dbReference type="EMBL" id="QNRX01000007">
    <property type="protein sequence ID" value="RBP65379.1"/>
    <property type="molecule type" value="Genomic_DNA"/>
</dbReference>
<evidence type="ECO:0000256" key="2">
    <source>
        <dbReference type="ARBA" id="ARBA00023002"/>
    </source>
</evidence>
<dbReference type="Pfam" id="PF00676">
    <property type="entry name" value="E1_dh"/>
    <property type="match status" value="1"/>
</dbReference>
<dbReference type="RefSeq" id="WP_113920495.1">
    <property type="nucleotide sequence ID" value="NZ_CALNCS010000185.1"/>
</dbReference>
<organism evidence="5 6">
    <name type="scientific">Alkalibaculum bacchi</name>
    <dbReference type="NCBI Taxonomy" id="645887"/>
    <lineage>
        <taxon>Bacteria</taxon>
        <taxon>Bacillati</taxon>
        <taxon>Bacillota</taxon>
        <taxon>Clostridia</taxon>
        <taxon>Eubacteriales</taxon>
        <taxon>Eubacteriaceae</taxon>
        <taxon>Alkalibaculum</taxon>
    </lineage>
</organism>
<keyword evidence="6" id="KW-1185">Reference proteome</keyword>
<dbReference type="PANTHER" id="PTHR11516">
    <property type="entry name" value="PYRUVATE DEHYDROGENASE E1 COMPONENT, ALPHA SUBUNIT BACTERIAL AND ORGANELLAR"/>
    <property type="match status" value="1"/>
</dbReference>
<sequence>MAITKETLVEMYLRMNEARLFEEKVAWFFSRGMVHGTTHLSVGEEASGVASCMALEKGDLVSATHRGHSQVIGFGLDLNRIQAELLGKATGYCKGKGGSMHIADVENGNLGANGIVGGGYSISVGAALTQQYKKTGKVVLCFSGDGATNEGSFHESLNLASVWKLPVIFFVENNLYGMSTPIEKHMNIKDIAERAKSYGMPGIIVDGNDAIEVYETVQKATEYCRSGRGPVLIESKTYRWLGHSKSDAQAYRTKEEVNEWKQKDPIKRLRKYMIENNIVTETEADEIEARAQKALDDSVEFAINSPEPAIETVLEDVYA</sequence>
<protein>
    <submittedName>
        <fullName evidence="5">Pyruvate dehydrogenase E1 component alpha subunit</fullName>
    </submittedName>
</protein>
<reference evidence="5 6" key="1">
    <citation type="submission" date="2018-06" db="EMBL/GenBank/DDBJ databases">
        <title>Genomic Encyclopedia of Type Strains, Phase IV (KMG-IV): sequencing the most valuable type-strain genomes for metagenomic binning, comparative biology and taxonomic classification.</title>
        <authorList>
            <person name="Goeker M."/>
        </authorList>
    </citation>
    <scope>NUCLEOTIDE SEQUENCE [LARGE SCALE GENOMIC DNA]</scope>
    <source>
        <strain evidence="5 6">DSM 22112</strain>
    </source>
</reference>
<dbReference type="GO" id="GO:0006086">
    <property type="term" value="P:pyruvate decarboxylation to acetyl-CoA"/>
    <property type="evidence" value="ECO:0007669"/>
    <property type="project" value="TreeGrafter"/>
</dbReference>
<proteinExistence type="predicted"/>
<evidence type="ECO:0000259" key="4">
    <source>
        <dbReference type="Pfam" id="PF00676"/>
    </source>
</evidence>
<dbReference type="InterPro" id="IPR029061">
    <property type="entry name" value="THDP-binding"/>
</dbReference>
<dbReference type="CDD" id="cd02000">
    <property type="entry name" value="TPP_E1_PDC_ADC_BCADC"/>
    <property type="match status" value="1"/>
</dbReference>
<dbReference type="GO" id="GO:0004739">
    <property type="term" value="F:pyruvate dehydrogenase (acetyl-transferring) activity"/>
    <property type="evidence" value="ECO:0007669"/>
    <property type="project" value="TreeGrafter"/>
</dbReference>
<feature type="domain" description="Dehydrogenase E1 component" evidence="4">
    <location>
        <begin position="15"/>
        <end position="310"/>
    </location>
</feature>
<dbReference type="Gene3D" id="3.40.50.970">
    <property type="match status" value="1"/>
</dbReference>
<keyword evidence="3" id="KW-0786">Thiamine pyrophosphate</keyword>
<dbReference type="Proteomes" id="UP000253490">
    <property type="component" value="Unassembled WGS sequence"/>
</dbReference>
<keyword evidence="5" id="KW-0670">Pyruvate</keyword>
<dbReference type="OrthoDB" id="9766715at2"/>
<accession>A0A366IAK3</accession>
<name>A0A366IAK3_9FIRM</name>
<evidence type="ECO:0000256" key="1">
    <source>
        <dbReference type="ARBA" id="ARBA00001964"/>
    </source>
</evidence>
<dbReference type="PANTHER" id="PTHR11516:SF60">
    <property type="entry name" value="PYRUVATE DEHYDROGENASE E1 COMPONENT SUBUNIT ALPHA"/>
    <property type="match status" value="1"/>
</dbReference>
<comment type="cofactor">
    <cofactor evidence="1">
        <name>thiamine diphosphate</name>
        <dbReference type="ChEBI" id="CHEBI:58937"/>
    </cofactor>
</comment>
<comment type="caution">
    <text evidence="5">The sequence shown here is derived from an EMBL/GenBank/DDBJ whole genome shotgun (WGS) entry which is preliminary data.</text>
</comment>
<gene>
    <name evidence="5" type="ORF">DES36_107119</name>
</gene>
<dbReference type="InterPro" id="IPR001017">
    <property type="entry name" value="DH_E1"/>
</dbReference>
<evidence type="ECO:0000256" key="3">
    <source>
        <dbReference type="ARBA" id="ARBA00023052"/>
    </source>
</evidence>
<keyword evidence="2" id="KW-0560">Oxidoreductase</keyword>
<dbReference type="AlphaFoldDB" id="A0A366IAK3"/>
<dbReference type="InterPro" id="IPR050642">
    <property type="entry name" value="PDH_E1_Alpha_Subunit"/>
</dbReference>
<evidence type="ECO:0000313" key="5">
    <source>
        <dbReference type="EMBL" id="RBP65379.1"/>
    </source>
</evidence>